<accession>A0A850DTT5</accession>
<dbReference type="Proteomes" id="UP000539146">
    <property type="component" value="Unassembled WGS sequence"/>
</dbReference>
<evidence type="ECO:0000313" key="4">
    <source>
        <dbReference type="Proteomes" id="UP000539146"/>
    </source>
</evidence>
<reference evidence="3 4" key="1">
    <citation type="submission" date="2020-05" db="EMBL/GenBank/DDBJ databases">
        <title>Genome Sequencing of Type Strains.</title>
        <authorList>
            <person name="Lemaire J.F."/>
            <person name="Inderbitzin P."/>
            <person name="Gregorio O.A."/>
            <person name="Collins S.B."/>
            <person name="Wespe N."/>
            <person name="Knight-Connoni V."/>
        </authorList>
    </citation>
    <scope>NUCLEOTIDE SEQUENCE [LARGE SCALE GENOMIC DNA]</scope>
    <source>
        <strain evidence="3 4">DSM 20512</strain>
    </source>
</reference>
<feature type="region of interest" description="Disordered" evidence="1">
    <location>
        <begin position="179"/>
        <end position="198"/>
    </location>
</feature>
<dbReference type="EMBL" id="JABMCG010000113">
    <property type="protein sequence ID" value="NUU28887.1"/>
    <property type="molecule type" value="Genomic_DNA"/>
</dbReference>
<keyword evidence="2" id="KW-1133">Transmembrane helix</keyword>
<keyword evidence="2" id="KW-0472">Membrane</keyword>
<evidence type="ECO:0000313" key="3">
    <source>
        <dbReference type="EMBL" id="NUU28887.1"/>
    </source>
</evidence>
<comment type="caution">
    <text evidence="3">The sequence shown here is derived from an EMBL/GenBank/DDBJ whole genome shotgun (WGS) entry which is preliminary data.</text>
</comment>
<keyword evidence="2" id="KW-0812">Transmembrane</keyword>
<proteinExistence type="predicted"/>
<feature type="transmembrane region" description="Helical" evidence="2">
    <location>
        <begin position="47"/>
        <end position="69"/>
    </location>
</feature>
<dbReference type="RefSeq" id="WP_175326348.1">
    <property type="nucleotide sequence ID" value="NZ_BAAAWP010000001.1"/>
</dbReference>
<evidence type="ECO:0000256" key="2">
    <source>
        <dbReference type="SAM" id="Phobius"/>
    </source>
</evidence>
<feature type="compositionally biased region" description="Polar residues" evidence="1">
    <location>
        <begin position="182"/>
        <end position="198"/>
    </location>
</feature>
<name>A0A850DTT5_9MICO</name>
<feature type="region of interest" description="Disordered" evidence="1">
    <location>
        <begin position="77"/>
        <end position="98"/>
    </location>
</feature>
<dbReference type="AlphaFoldDB" id="A0A850DTT5"/>
<sequence>MTSSTNTHPSTFVRWPREIAAAVTLRAACAALVAPEHPEDALDPRRAIVVTTACGALATRFALVAFIAARDTPTPRSVRSFDPFRDPTPPALTGTGPAPDRVRLRVAGDRCASAWRHWRAERPGGVDDAIGAAGALALAAWCSWALGSPARALVRAQHALDTWADDPLAALVARSVRAGNGPSWSTDHTGRTGSSTVG</sequence>
<organism evidence="3 4">
    <name type="scientific">Curtobacterium citreum</name>
    <dbReference type="NCBI Taxonomy" id="2036"/>
    <lineage>
        <taxon>Bacteria</taxon>
        <taxon>Bacillati</taxon>
        <taxon>Actinomycetota</taxon>
        <taxon>Actinomycetes</taxon>
        <taxon>Micrococcales</taxon>
        <taxon>Microbacteriaceae</taxon>
        <taxon>Curtobacterium</taxon>
    </lineage>
</organism>
<evidence type="ECO:0000256" key="1">
    <source>
        <dbReference type="SAM" id="MobiDB-lite"/>
    </source>
</evidence>
<gene>
    <name evidence="3" type="ORF">HP467_12295</name>
</gene>
<protein>
    <submittedName>
        <fullName evidence="3">Uncharacterized protein</fullName>
    </submittedName>
</protein>